<feature type="transmembrane region" description="Helical" evidence="1">
    <location>
        <begin position="59"/>
        <end position="82"/>
    </location>
</feature>
<keyword evidence="3" id="KW-1185">Reference proteome</keyword>
<dbReference type="GO" id="GO:0016740">
    <property type="term" value="F:transferase activity"/>
    <property type="evidence" value="ECO:0007669"/>
    <property type="project" value="UniProtKB-KW"/>
</dbReference>
<dbReference type="Proteomes" id="UP000011575">
    <property type="component" value="Unassembled WGS sequence"/>
</dbReference>
<accession>M0PPJ3</accession>
<feature type="transmembrane region" description="Helical" evidence="1">
    <location>
        <begin position="94"/>
        <end position="114"/>
    </location>
</feature>
<comment type="caution">
    <text evidence="2">The sequence shown here is derived from an EMBL/GenBank/DDBJ whole genome shotgun (WGS) entry which is preliminary data.</text>
</comment>
<dbReference type="AlphaFoldDB" id="M0PPJ3"/>
<organism evidence="2 3">
    <name type="scientific">Halorubrum aidingense JCM 13560</name>
    <dbReference type="NCBI Taxonomy" id="1230454"/>
    <lineage>
        <taxon>Archaea</taxon>
        <taxon>Methanobacteriati</taxon>
        <taxon>Methanobacteriota</taxon>
        <taxon>Stenosarchaea group</taxon>
        <taxon>Halobacteria</taxon>
        <taxon>Halobacteriales</taxon>
        <taxon>Haloferacaceae</taxon>
        <taxon>Halorubrum</taxon>
    </lineage>
</organism>
<dbReference type="InterPro" id="IPR007404">
    <property type="entry name" value="YdjM-like"/>
</dbReference>
<evidence type="ECO:0000313" key="2">
    <source>
        <dbReference type="EMBL" id="EMA70805.1"/>
    </source>
</evidence>
<reference evidence="2 3" key="1">
    <citation type="journal article" date="2014" name="PLoS Genet.">
        <title>Phylogenetically driven sequencing of extremely halophilic archaea reveals strategies for static and dynamic osmo-response.</title>
        <authorList>
            <person name="Becker E.A."/>
            <person name="Seitzer P.M."/>
            <person name="Tritt A."/>
            <person name="Larsen D."/>
            <person name="Krusor M."/>
            <person name="Yao A.I."/>
            <person name="Wu D."/>
            <person name="Madern D."/>
            <person name="Eisen J.A."/>
            <person name="Darling A.E."/>
            <person name="Facciotti M.T."/>
        </authorList>
    </citation>
    <scope>NUCLEOTIDE SEQUENCE [LARGE SCALE GENOMIC DNA]</scope>
    <source>
        <strain evidence="2 3">JCM 13560</strain>
    </source>
</reference>
<keyword evidence="1" id="KW-0812">Transmembrane</keyword>
<evidence type="ECO:0000256" key="1">
    <source>
        <dbReference type="SAM" id="Phobius"/>
    </source>
</evidence>
<name>M0PPJ3_9EURY</name>
<protein>
    <submittedName>
        <fullName evidence="2">N-acetyltransferase GCN5</fullName>
    </submittedName>
</protein>
<proteinExistence type="predicted"/>
<feature type="transmembrane region" description="Helical" evidence="1">
    <location>
        <begin position="147"/>
        <end position="167"/>
    </location>
</feature>
<keyword evidence="1" id="KW-1133">Transmembrane helix</keyword>
<gene>
    <name evidence="2" type="ORF">C461_00912</name>
</gene>
<dbReference type="Pfam" id="PF04307">
    <property type="entry name" value="YdjM"/>
    <property type="match status" value="1"/>
</dbReference>
<dbReference type="EMBL" id="AOJI01000002">
    <property type="protein sequence ID" value="EMA70805.1"/>
    <property type="molecule type" value="Genomic_DNA"/>
</dbReference>
<evidence type="ECO:0000313" key="3">
    <source>
        <dbReference type="Proteomes" id="UP000011575"/>
    </source>
</evidence>
<keyword evidence="2" id="KW-0808">Transferase</keyword>
<keyword evidence="1" id="KW-0472">Membrane</keyword>
<sequence length="180" mass="19909">MGHVAFGLLFALPAWFVWNDRASVVFVAFAAVASLFPDIDLWLVKLFPGQVHHHGVTHTVLFVTVASLVSAAVLAALFTGRIDEWIESERFDRSQLFVFSFLGLLAGGLSHVFADMLSAPDLSTPIEPLWPLVDGSWGIDVVWYNASWINVGFLTVMVVVHVSIAYLTTSPDHRHRLLPL</sequence>
<dbReference type="PATRIC" id="fig|1230454.4.peg.190"/>